<protein>
    <submittedName>
        <fullName evidence="1">Uncharacterized protein</fullName>
    </submittedName>
</protein>
<organism evidence="1 2">
    <name type="scientific">Gossypium schwendimanii</name>
    <name type="common">Cotton</name>
    <dbReference type="NCBI Taxonomy" id="34291"/>
    <lineage>
        <taxon>Eukaryota</taxon>
        <taxon>Viridiplantae</taxon>
        <taxon>Streptophyta</taxon>
        <taxon>Embryophyta</taxon>
        <taxon>Tracheophyta</taxon>
        <taxon>Spermatophyta</taxon>
        <taxon>Magnoliopsida</taxon>
        <taxon>eudicotyledons</taxon>
        <taxon>Gunneridae</taxon>
        <taxon>Pentapetalae</taxon>
        <taxon>rosids</taxon>
        <taxon>malvids</taxon>
        <taxon>Malvales</taxon>
        <taxon>Malvaceae</taxon>
        <taxon>Malvoideae</taxon>
        <taxon>Gossypium</taxon>
    </lineage>
</organism>
<feature type="non-terminal residue" evidence="1">
    <location>
        <position position="1"/>
    </location>
</feature>
<dbReference type="AlphaFoldDB" id="A0A7J9MBR3"/>
<name>A0A7J9MBR3_GOSSC</name>
<comment type="caution">
    <text evidence="1">The sequence shown here is derived from an EMBL/GenBank/DDBJ whole genome shotgun (WGS) entry which is preliminary data.</text>
</comment>
<dbReference type="EMBL" id="JABFAF010000010">
    <property type="protein sequence ID" value="MBA0868394.1"/>
    <property type="molecule type" value="Genomic_DNA"/>
</dbReference>
<keyword evidence="2" id="KW-1185">Reference proteome</keyword>
<sequence length="64" mass="7408">MANSLSFTSVCSFNTCNKPGTLMWISHSFLFNRLLKRIKVLNQLASFVLIAKEMVMKILVNYFF</sequence>
<evidence type="ECO:0000313" key="1">
    <source>
        <dbReference type="EMBL" id="MBA0868394.1"/>
    </source>
</evidence>
<accession>A0A7J9MBR3</accession>
<evidence type="ECO:0000313" key="2">
    <source>
        <dbReference type="Proteomes" id="UP000593576"/>
    </source>
</evidence>
<reference evidence="1 2" key="1">
    <citation type="journal article" date="2019" name="Genome Biol. Evol.">
        <title>Insights into the evolution of the New World diploid cottons (Gossypium, subgenus Houzingenia) based on genome sequencing.</title>
        <authorList>
            <person name="Grover C.E."/>
            <person name="Arick M.A. 2nd"/>
            <person name="Thrash A."/>
            <person name="Conover J.L."/>
            <person name="Sanders W.S."/>
            <person name="Peterson D.G."/>
            <person name="Frelichowski J.E."/>
            <person name="Scheffler J.A."/>
            <person name="Scheffler B.E."/>
            <person name="Wendel J.F."/>
        </authorList>
    </citation>
    <scope>NUCLEOTIDE SEQUENCE [LARGE SCALE GENOMIC DNA]</scope>
    <source>
        <strain evidence="1">1</strain>
        <tissue evidence="1">Leaf</tissue>
    </source>
</reference>
<proteinExistence type="predicted"/>
<dbReference type="Proteomes" id="UP000593576">
    <property type="component" value="Unassembled WGS sequence"/>
</dbReference>
<gene>
    <name evidence="1" type="ORF">Goshw_012816</name>
</gene>